<sequence>MAFSYTDLKDTDRLKDLYPKVNDIGNYLLRLEENLDSTGNIETFDSIDFNNVTKKISKSGVYYFTRAINQPEDVNYNGYVILSIRNTNYYKIYFSPFNTSELYIKTCNNGSLSKWSKFLIAGDDLYDEGNTLDIKRLNKSITQFATLLNPPKEDLNTGWIDYKESREGKSSIIEFNPINSTSTFTKMRRLPEQEQNTNFLRDSLFIHPKIAYENIRTDNWETPPFWGYSSGTNKSSIKFRGENTVQLNDTSYTYPTIMSNRFKIGEQFSVGDTVTVSVYARVNDTSLLKNNYAFFELAGYDKVDMTLNPYTGGRREIKADELSTEWKRYSFTFSIPEYTQGASGVKTNYVSLLLRMDCKTSGNNNGAIVYYAMPKIEKGNKATPFITHTKDVKQYDEIWTNWNEILPKGELNNYTTVDTGKDSYFKYRFWKNEVGDTSFKDLLLSLPQGFHTVYAQNGITDLPGTESLRGTVLVDYSKGDITGTNKQVVSTFTTLSGRTYKLTFNGTTWNVPLGTENSFLLWTGEADLSDSSINMTFKDSIKNYDYVEITFYFDASGSYTTERLDLTVPGLSNFYIRGMNLANSSTSTSIDFYEGEIDLVSDTMAKPAMSKKIKIRDGQSSVEGFNTKGHMIVYNIVGIKKL</sequence>
<reference evidence="1" key="1">
    <citation type="submission" date="2017-06" db="EMBL/GenBank/DDBJ databases">
        <title>Novel phages from South African skin metaviromes.</title>
        <authorList>
            <person name="van Zyl L.J."/>
            <person name="Abrahams Y."/>
            <person name="Stander E.A."/>
            <person name="Kirby B.M."/>
            <person name="Clavaud C."/>
            <person name="Farcet C."/>
            <person name="Breton L."/>
            <person name="Trindade M.I."/>
        </authorList>
    </citation>
    <scope>NUCLEOTIDE SEQUENCE</scope>
</reference>
<dbReference type="EMBL" id="MF417868">
    <property type="protein sequence ID" value="ASN67805.1"/>
    <property type="molecule type" value="Genomic_DNA"/>
</dbReference>
<organism evidence="1">
    <name type="scientific">uncultured Caudovirales phage</name>
    <dbReference type="NCBI Taxonomy" id="2100421"/>
    <lineage>
        <taxon>Viruses</taxon>
        <taxon>Duplodnaviria</taxon>
        <taxon>Heunggongvirae</taxon>
        <taxon>Uroviricota</taxon>
        <taxon>Caudoviricetes</taxon>
        <taxon>Peduoviridae</taxon>
        <taxon>Maltschvirus</taxon>
        <taxon>Maltschvirus maltsch</taxon>
    </lineage>
</organism>
<evidence type="ECO:0000313" key="1">
    <source>
        <dbReference type="EMBL" id="ASN67805.1"/>
    </source>
</evidence>
<gene>
    <name evidence="1" type="ORF">7AX1_172</name>
</gene>
<proteinExistence type="predicted"/>
<evidence type="ECO:0008006" key="2">
    <source>
        <dbReference type="Google" id="ProtNLM"/>
    </source>
</evidence>
<name>A0A2H4IZ38_9CAUD</name>
<dbReference type="CDD" id="cd19958">
    <property type="entry name" value="pyocin_knob"/>
    <property type="match status" value="1"/>
</dbReference>
<protein>
    <recommendedName>
        <fullName evidence="2">CBM-cenC domain-containing protein</fullName>
    </recommendedName>
</protein>
<accession>A0A2H4IZ38</accession>